<dbReference type="KEGG" id="hcv:FTV88_0734"/>
<evidence type="ECO:0000313" key="2">
    <source>
        <dbReference type="Proteomes" id="UP000366051"/>
    </source>
</evidence>
<sequence>MLNITTKQNEEMKGTTGLLVSILARYPEVGTVTYDPLKRIIKFSFLLQEEVEIKRMEACTSLMQEALLTFHKLEYRQPDVLFVKYENNVPLASLYIHRDVESLSLHEIALIVELLKQQVGSICFLEKELNDTLHEDEILWQEEMISSLLEDLRGIESTQSLYAFREEGRVMVFNC</sequence>
<dbReference type="EMBL" id="CP045875">
    <property type="protein sequence ID" value="QGG46912.1"/>
    <property type="molecule type" value="Genomic_DNA"/>
</dbReference>
<evidence type="ECO:0000313" key="1">
    <source>
        <dbReference type="EMBL" id="QGG46912.1"/>
    </source>
</evidence>
<gene>
    <name evidence="1" type="ORF">FTV88_0734</name>
</gene>
<reference evidence="2" key="1">
    <citation type="submission" date="2019-11" db="EMBL/GenBank/DDBJ databases">
        <title>Genome sequence of Heliorestis convoluta strain HH, an alkaliphilic and minimalistic phototrophic bacterium from a soda lake in Egypt.</title>
        <authorList>
            <person name="Dewey E.D."/>
            <person name="Stokes L.M."/>
            <person name="Burchell B.M."/>
            <person name="Shaffer K.N."/>
            <person name="Huntington A.M."/>
            <person name="Baker J.M."/>
            <person name="Nadendla S."/>
            <person name="Giglio M.G."/>
            <person name="Touchman J.W."/>
            <person name="Blankenship R.E."/>
            <person name="Madigan M.T."/>
            <person name="Sattley W.M."/>
        </authorList>
    </citation>
    <scope>NUCLEOTIDE SEQUENCE [LARGE SCALE GENOMIC DNA]</scope>
    <source>
        <strain evidence="2">HH</strain>
    </source>
</reference>
<dbReference type="Proteomes" id="UP000366051">
    <property type="component" value="Chromosome"/>
</dbReference>
<keyword evidence="2" id="KW-1185">Reference proteome</keyword>
<dbReference type="AlphaFoldDB" id="A0A5Q2N0U8"/>
<protein>
    <submittedName>
        <fullName evidence="1">Uncharacterized protein</fullName>
    </submittedName>
</protein>
<name>A0A5Q2N0U8_9FIRM</name>
<organism evidence="1 2">
    <name type="scientific">Heliorestis convoluta</name>
    <dbReference type="NCBI Taxonomy" id="356322"/>
    <lineage>
        <taxon>Bacteria</taxon>
        <taxon>Bacillati</taxon>
        <taxon>Bacillota</taxon>
        <taxon>Clostridia</taxon>
        <taxon>Eubacteriales</taxon>
        <taxon>Heliobacteriaceae</taxon>
        <taxon>Heliorestis</taxon>
    </lineage>
</organism>
<proteinExistence type="predicted"/>
<accession>A0A5Q2N0U8</accession>